<protein>
    <submittedName>
        <fullName evidence="2">PRiA4b ORF-3-like protein</fullName>
    </submittedName>
</protein>
<evidence type="ECO:0000313" key="3">
    <source>
        <dbReference type="Proteomes" id="UP000198744"/>
    </source>
</evidence>
<name>A0A1H8AF05_9BACT</name>
<dbReference type="STRING" id="43775.SAMN04489760_1354"/>
<sequence length="206" mass="24292">MSKKRTRIIYQFRIELLEIEPTIWRVIQVPSDYSFWDLHVAIQDAMGWLDCHLHAFHVRMPHTRMGIEIGIPDDEEFERSVLPGWEVPMTEFFTEPGKSAIYDYDFGDGWSHSVLLEAVMLKEEGRKYPRCIAGERACPPEDCGGVHGYYELIKIISDPDHPEYEEYMVWLTRYKKKGRPYAPGTFNPEEVKFWNPKKRWEIAFSG</sequence>
<dbReference type="AlphaFoldDB" id="A0A1H8AF05"/>
<dbReference type="SUPFAM" id="SSF159941">
    <property type="entry name" value="MM3350-like"/>
    <property type="match status" value="1"/>
</dbReference>
<accession>A0A1H8AF05</accession>
<dbReference type="InterPro" id="IPR012912">
    <property type="entry name" value="Plasmid_pRiA4b_Orf3-like"/>
</dbReference>
<dbReference type="PANTHER" id="PTHR41878:SF1">
    <property type="entry name" value="TNPR PROTEIN"/>
    <property type="match status" value="1"/>
</dbReference>
<organism evidence="2 3">
    <name type="scientific">Syntrophus gentianae</name>
    <dbReference type="NCBI Taxonomy" id="43775"/>
    <lineage>
        <taxon>Bacteria</taxon>
        <taxon>Pseudomonadati</taxon>
        <taxon>Thermodesulfobacteriota</taxon>
        <taxon>Syntrophia</taxon>
        <taxon>Syntrophales</taxon>
        <taxon>Syntrophaceae</taxon>
        <taxon>Syntrophus</taxon>
    </lineage>
</organism>
<feature type="domain" description="Plasmid pRiA4b Orf3-like" evidence="1">
    <location>
        <begin position="9"/>
        <end position="189"/>
    </location>
</feature>
<dbReference type="Pfam" id="PF07929">
    <property type="entry name" value="PRiA4_ORF3"/>
    <property type="match status" value="1"/>
</dbReference>
<evidence type="ECO:0000259" key="1">
    <source>
        <dbReference type="Pfam" id="PF07929"/>
    </source>
</evidence>
<dbReference type="OrthoDB" id="9816539at2"/>
<evidence type="ECO:0000313" key="2">
    <source>
        <dbReference type="EMBL" id="SEM69123.1"/>
    </source>
</evidence>
<dbReference type="RefSeq" id="WP_093884619.1">
    <property type="nucleotide sequence ID" value="NZ_FOBS01000035.1"/>
</dbReference>
<dbReference type="EMBL" id="FOBS01000035">
    <property type="protein sequence ID" value="SEM69123.1"/>
    <property type="molecule type" value="Genomic_DNA"/>
</dbReference>
<proteinExistence type="predicted"/>
<dbReference type="Gene3D" id="3.10.290.30">
    <property type="entry name" value="MM3350-like"/>
    <property type="match status" value="1"/>
</dbReference>
<gene>
    <name evidence="2" type="ORF">SAMN04489760_1354</name>
</gene>
<keyword evidence="3" id="KW-1185">Reference proteome</keyword>
<reference evidence="2 3" key="1">
    <citation type="submission" date="2016-10" db="EMBL/GenBank/DDBJ databases">
        <authorList>
            <person name="de Groot N.N."/>
        </authorList>
    </citation>
    <scope>NUCLEOTIDE SEQUENCE [LARGE SCALE GENOMIC DNA]</scope>
    <source>
        <strain evidence="2 3">DSM 8423</strain>
    </source>
</reference>
<dbReference type="Proteomes" id="UP000198744">
    <property type="component" value="Unassembled WGS sequence"/>
</dbReference>
<dbReference type="InterPro" id="IPR024047">
    <property type="entry name" value="MM3350-like_sf"/>
</dbReference>
<dbReference type="PANTHER" id="PTHR41878">
    <property type="entry name" value="LEXA REPRESSOR-RELATED"/>
    <property type="match status" value="1"/>
</dbReference>